<keyword evidence="3 5" id="KW-0238">DNA-binding</keyword>
<proteinExistence type="inferred from homology"/>
<dbReference type="InterPro" id="IPR011010">
    <property type="entry name" value="DNA_brk_join_enz"/>
</dbReference>
<dbReference type="InterPro" id="IPR044068">
    <property type="entry name" value="CB"/>
</dbReference>
<keyword evidence="2" id="KW-0229">DNA integration</keyword>
<dbReference type="PANTHER" id="PTHR30629">
    <property type="entry name" value="PROPHAGE INTEGRASE"/>
    <property type="match status" value="1"/>
</dbReference>
<evidence type="ECO:0000256" key="3">
    <source>
        <dbReference type="ARBA" id="ARBA00023125"/>
    </source>
</evidence>
<dbReference type="AlphaFoldDB" id="Q5P749"/>
<dbReference type="PROSITE" id="PS51900">
    <property type="entry name" value="CB"/>
    <property type="match status" value="1"/>
</dbReference>
<dbReference type="Pfam" id="PF13356">
    <property type="entry name" value="Arm-DNA-bind_3"/>
    <property type="match status" value="1"/>
</dbReference>
<keyword evidence="4" id="KW-0233">DNA recombination</keyword>
<feature type="domain" description="Tyr recombinase" evidence="6">
    <location>
        <begin position="205"/>
        <end position="383"/>
    </location>
</feature>
<gene>
    <name evidence="8" type="primary">int</name>
    <name evidence="8" type="ORF">ebA1360</name>
</gene>
<evidence type="ECO:0000256" key="1">
    <source>
        <dbReference type="ARBA" id="ARBA00008857"/>
    </source>
</evidence>
<protein>
    <submittedName>
        <fullName evidence="8">Similar to phage-related integrase</fullName>
    </submittedName>
</protein>
<keyword evidence="9" id="KW-1185">Reference proteome</keyword>
<sequence>MADDKTRFPFTKERLAALPTPDAGKRDTYHDTKTTGLQLRVSATGVKSFSVYRRLKAGQPERVTLGKFPAMTVEQARKAAALVNAEIESGANPAATKRAFKAEPTLTEFFAEYGTRHGEKKLAWPADVQRFRDYLQKPMGNKRLSEIDRAMIAKALSDAEKAGKSVATVRNIRALASGVFGKAVEWGRLDFNPAQGVKVAGKKVSRDRFLQADELPRFFAAVAEEDDTMRDFILLALLTGARRANVCAMHWHELDLAAGVWRIPRTKNGEPQTVTLCPEAVMILEARKDATGGGFVFPGTGRTGHVVEPKKAVERVMARAGIPYGRDVPNGATLHDLRRTLGSWQARTGASLAIIGKSLNHKSQQATAIYARLDLDPVRQSVNTATSAMLEAAGLKDGADVVRLPNKRSAA</sequence>
<dbReference type="SUPFAM" id="SSF56349">
    <property type="entry name" value="DNA breaking-rejoining enzymes"/>
    <property type="match status" value="1"/>
</dbReference>
<dbReference type="OrthoDB" id="662444at2"/>
<reference evidence="8 9" key="1">
    <citation type="journal article" date="2005" name="Arch. Microbiol.">
        <title>The genome sequence of an anaerobic aromatic-degrading denitrifying bacterium, strain EbN1.</title>
        <authorList>
            <person name="Rabus R."/>
            <person name="Kube M."/>
            <person name="Heider J."/>
            <person name="Beck A."/>
            <person name="Heitmann K."/>
            <person name="Widdel F."/>
            <person name="Reinhardt R."/>
        </authorList>
    </citation>
    <scope>NUCLEOTIDE SEQUENCE [LARGE SCALE GENOMIC DNA]</scope>
    <source>
        <strain evidence="8 9">EbN1</strain>
    </source>
</reference>
<name>Q5P749_AROAE</name>
<feature type="domain" description="Core-binding (CB)" evidence="7">
    <location>
        <begin position="104"/>
        <end position="184"/>
    </location>
</feature>
<dbReference type="Proteomes" id="UP000006552">
    <property type="component" value="Chromosome"/>
</dbReference>
<dbReference type="Gene3D" id="3.30.160.390">
    <property type="entry name" value="Integrase, DNA-binding domain"/>
    <property type="match status" value="1"/>
</dbReference>
<comment type="similarity">
    <text evidence="1">Belongs to the 'phage' integrase family.</text>
</comment>
<dbReference type="Gene3D" id="1.10.443.10">
    <property type="entry name" value="Intergrase catalytic core"/>
    <property type="match status" value="1"/>
</dbReference>
<evidence type="ECO:0000256" key="2">
    <source>
        <dbReference type="ARBA" id="ARBA00022908"/>
    </source>
</evidence>
<dbReference type="Gene3D" id="1.10.150.130">
    <property type="match status" value="1"/>
</dbReference>
<dbReference type="InterPro" id="IPR010998">
    <property type="entry name" value="Integrase_recombinase_N"/>
</dbReference>
<evidence type="ECO:0000259" key="7">
    <source>
        <dbReference type="PROSITE" id="PS51900"/>
    </source>
</evidence>
<dbReference type="STRING" id="76114.ebA1360"/>
<dbReference type="InterPro" id="IPR050808">
    <property type="entry name" value="Phage_Integrase"/>
</dbReference>
<dbReference type="GO" id="GO:0015074">
    <property type="term" value="P:DNA integration"/>
    <property type="evidence" value="ECO:0007669"/>
    <property type="project" value="UniProtKB-KW"/>
</dbReference>
<dbReference type="eggNOG" id="COG0582">
    <property type="taxonomic scope" value="Bacteria"/>
</dbReference>
<dbReference type="PANTHER" id="PTHR30629:SF2">
    <property type="entry name" value="PROPHAGE INTEGRASE INTS-RELATED"/>
    <property type="match status" value="1"/>
</dbReference>
<dbReference type="GO" id="GO:0003677">
    <property type="term" value="F:DNA binding"/>
    <property type="evidence" value="ECO:0007669"/>
    <property type="project" value="UniProtKB-UniRule"/>
</dbReference>
<evidence type="ECO:0000313" key="9">
    <source>
        <dbReference type="Proteomes" id="UP000006552"/>
    </source>
</evidence>
<dbReference type="EMBL" id="CR555306">
    <property type="protein sequence ID" value="CAI06862.1"/>
    <property type="molecule type" value="Genomic_DNA"/>
</dbReference>
<accession>Q5P749</accession>
<dbReference type="InterPro" id="IPR002104">
    <property type="entry name" value="Integrase_catalytic"/>
</dbReference>
<evidence type="ECO:0000256" key="4">
    <source>
        <dbReference type="ARBA" id="ARBA00023172"/>
    </source>
</evidence>
<dbReference type="GO" id="GO:0006310">
    <property type="term" value="P:DNA recombination"/>
    <property type="evidence" value="ECO:0007669"/>
    <property type="project" value="UniProtKB-KW"/>
</dbReference>
<evidence type="ECO:0000256" key="5">
    <source>
        <dbReference type="PROSITE-ProRule" id="PRU01248"/>
    </source>
</evidence>
<dbReference type="HOGENOM" id="CLU_027562_17_7_4"/>
<evidence type="ECO:0000259" key="6">
    <source>
        <dbReference type="PROSITE" id="PS51898"/>
    </source>
</evidence>
<dbReference type="RefSeq" id="WP_011236590.1">
    <property type="nucleotide sequence ID" value="NC_006513.1"/>
</dbReference>
<dbReference type="PROSITE" id="PS51898">
    <property type="entry name" value="TYR_RECOMBINASE"/>
    <property type="match status" value="1"/>
</dbReference>
<dbReference type="CDD" id="cd00796">
    <property type="entry name" value="INT_Rci_Hp1_C"/>
    <property type="match status" value="1"/>
</dbReference>
<evidence type="ECO:0000313" key="8">
    <source>
        <dbReference type="EMBL" id="CAI06862.1"/>
    </source>
</evidence>
<dbReference type="InterPro" id="IPR038488">
    <property type="entry name" value="Integrase_DNA-bd_sf"/>
</dbReference>
<organism evidence="8 9">
    <name type="scientific">Aromatoleum aromaticum (strain DSM 19018 / LMG 30748 / EbN1)</name>
    <name type="common">Azoarcus sp. (strain EbN1)</name>
    <dbReference type="NCBI Taxonomy" id="76114"/>
    <lineage>
        <taxon>Bacteria</taxon>
        <taxon>Pseudomonadati</taxon>
        <taxon>Pseudomonadota</taxon>
        <taxon>Betaproteobacteria</taxon>
        <taxon>Rhodocyclales</taxon>
        <taxon>Rhodocyclaceae</taxon>
        <taxon>Aromatoleum</taxon>
    </lineage>
</organism>
<dbReference type="Pfam" id="PF00589">
    <property type="entry name" value="Phage_integrase"/>
    <property type="match status" value="1"/>
</dbReference>
<dbReference type="InterPro" id="IPR013762">
    <property type="entry name" value="Integrase-like_cat_sf"/>
</dbReference>
<dbReference type="KEGG" id="eba:ebA1360"/>
<dbReference type="InterPro" id="IPR025166">
    <property type="entry name" value="Integrase_DNA_bind_dom"/>
</dbReference>